<dbReference type="InterPro" id="IPR010920">
    <property type="entry name" value="LSM_dom_sf"/>
</dbReference>
<dbReference type="Proteomes" id="UP000320176">
    <property type="component" value="Unassembled WGS sequence"/>
</dbReference>
<evidence type="ECO:0000313" key="13">
    <source>
        <dbReference type="EMBL" id="TWT98497.1"/>
    </source>
</evidence>
<dbReference type="InterPro" id="IPR049278">
    <property type="entry name" value="MS_channel_C"/>
</dbReference>
<dbReference type="InterPro" id="IPR006685">
    <property type="entry name" value="MscS_channel_2nd"/>
</dbReference>
<dbReference type="AlphaFoldDB" id="A0A5C6AGE4"/>
<dbReference type="Gene3D" id="2.30.30.60">
    <property type="match status" value="1"/>
</dbReference>
<feature type="domain" description="Mechanosensitive ion channel MscS porin" evidence="11">
    <location>
        <begin position="66"/>
        <end position="288"/>
    </location>
</feature>
<dbReference type="InterPro" id="IPR025692">
    <property type="entry name" value="MscS_IM_dom1"/>
</dbReference>
<dbReference type="PANTHER" id="PTHR30347">
    <property type="entry name" value="POTASSIUM CHANNEL RELATED"/>
    <property type="match status" value="1"/>
</dbReference>
<dbReference type="Pfam" id="PF00924">
    <property type="entry name" value="MS_channel_2nd"/>
    <property type="match status" value="1"/>
</dbReference>
<feature type="domain" description="Mechanosensitive ion channel MscS C-terminal" evidence="12">
    <location>
        <begin position="1037"/>
        <end position="1119"/>
    </location>
</feature>
<sequence>MNTANRADRSKFPPTERDHGERRWVSLLVLTMFLVSAGWTRGQDVNGQTSSSGNNDISIESVEKNLAELSSDSNLDESSVKQLEGILQRAKQSLGEAEKLDAQASQYNQMVEDVAQELMRVDSAILKMQETPTDVNADASVDQISQRLTAAKSELSQAVAKSAELSGEPTRRNKRLTEIPQEITQAETALAEIQEQLSAPLPTNETDWQSQARLTLLKAQSRELNARIESLRQEQAAYMATTDLLPKQQMLASQRADRLRSEIDRLQTALTSKRWLQAEDEAQKLQETLQSVPAALHELAKSNLVIAKSQQQIIQDSETANNRLTEIQQSFDKVKSDLTTASERVTAVGLTDALGMMLREQRDSYETLRAKYRPRVDLSEKVDDYRIAAYRLEDEAETIDKQLASAEPLAIDWRTQDLDWSTLSQQQAELVLLHRRRELIGQTLQSQSSLVQTMLTTDTLRRELLQAIDRFTDFVDRNLFWTRSAPAFSVSELQQMPKAAEWFLSPSNWQSVSASTIGTVQSRPLKSILLIVLGIAIMLSRPRMRRVVLAEGKNASRFDSGYRETGITLLATATSAAFWPIGFGLTGYLLLSNPVGNDFARGLGAAATVVAIYVASRELLKEACRDGGLAEIHFGWIDTLRRYLRRHIRWYTLLGGIGIFLMVALHSHPNPEVRTFGGRVSATFLFLVTAIFHHVLFRNSSPLYHQIAKSSPDSILIRRRRTIWWLSTLLPVSFALMSMAGYLDTTYRLGRSLQSTFLLLVICIIALGLVSRWLTLHRRDVMIQRAKEKRKRRAEQAEQQEKAGVAELGIELDEDMQSDLPTLDQQTRQTVSAIAAICVVLGLAFIWSDVLPALRYFDDITLWQVGTGESIETVSLLDIAYAILATGAIFLASRNLPSMLELLVLSRTTLDSGARYAISSLLSYVVLVVGALVIMNLLSVPYQQLGWLLAAISVGLGFGLQEIVANFVSGIILLLERPVRVGDVVTIDSTTGVVSRIQMRATTVTSWDRKELVVPNKDLITQKLLNWSLSNVINRLTLEIGVEYGADPDHVREILRDVVTSHPEIMDDPPPLINLETFGDNALIFHVRFYLATLEARIEVTHQVNARIAKALSKAGISIPFPQRDVHLRVEDGAKLLQPRNTEE</sequence>
<dbReference type="Gene3D" id="1.10.287.1260">
    <property type="match status" value="1"/>
</dbReference>
<gene>
    <name evidence="13" type="primary">mscM_3</name>
    <name evidence="13" type="ORF">Pla52n_50110</name>
</gene>
<feature type="transmembrane region" description="Helical" evidence="8">
    <location>
        <begin position="914"/>
        <end position="935"/>
    </location>
</feature>
<dbReference type="Gene3D" id="3.30.70.100">
    <property type="match status" value="1"/>
</dbReference>
<feature type="transmembrane region" description="Helical" evidence="8">
    <location>
        <begin position="723"/>
        <end position="743"/>
    </location>
</feature>
<feature type="transmembrane region" description="Helical" evidence="8">
    <location>
        <begin position="947"/>
        <end position="975"/>
    </location>
</feature>
<evidence type="ECO:0000256" key="4">
    <source>
        <dbReference type="ARBA" id="ARBA00022692"/>
    </source>
</evidence>
<feature type="transmembrane region" description="Helical" evidence="8">
    <location>
        <begin position="680"/>
        <end position="697"/>
    </location>
</feature>
<comment type="subcellular location">
    <subcellularLocation>
        <location evidence="1">Cell membrane</location>
        <topology evidence="1">Multi-pass membrane protein</topology>
    </subcellularLocation>
</comment>
<keyword evidence="5 8" id="KW-1133">Transmembrane helix</keyword>
<evidence type="ECO:0000256" key="2">
    <source>
        <dbReference type="ARBA" id="ARBA00008017"/>
    </source>
</evidence>
<evidence type="ECO:0000259" key="9">
    <source>
        <dbReference type="Pfam" id="PF00924"/>
    </source>
</evidence>
<dbReference type="SUPFAM" id="SSF50182">
    <property type="entry name" value="Sm-like ribonucleoproteins"/>
    <property type="match status" value="1"/>
</dbReference>
<dbReference type="SUPFAM" id="SSF82861">
    <property type="entry name" value="Mechanosensitive channel protein MscS (YggB), transmembrane region"/>
    <property type="match status" value="1"/>
</dbReference>
<feature type="domain" description="Mechanosensitive ion channel MscS" evidence="9">
    <location>
        <begin position="963"/>
        <end position="1028"/>
    </location>
</feature>
<feature type="coiled-coil region" evidence="7">
    <location>
        <begin position="80"/>
        <end position="117"/>
    </location>
</feature>
<evidence type="ECO:0000259" key="10">
    <source>
        <dbReference type="Pfam" id="PF12794"/>
    </source>
</evidence>
<dbReference type="InterPro" id="IPR011014">
    <property type="entry name" value="MscS_channel_TM-2"/>
</dbReference>
<keyword evidence="3" id="KW-1003">Cell membrane</keyword>
<feature type="transmembrane region" description="Helical" evidence="8">
    <location>
        <begin position="833"/>
        <end position="854"/>
    </location>
</feature>
<dbReference type="InterPro" id="IPR023408">
    <property type="entry name" value="MscS_beta-dom_sf"/>
</dbReference>
<dbReference type="InterPro" id="IPR052702">
    <property type="entry name" value="MscS-like_channel"/>
</dbReference>
<evidence type="ECO:0000256" key="3">
    <source>
        <dbReference type="ARBA" id="ARBA00022475"/>
    </source>
</evidence>
<dbReference type="GO" id="GO:0005886">
    <property type="term" value="C:plasma membrane"/>
    <property type="evidence" value="ECO:0007669"/>
    <property type="project" value="UniProtKB-SubCell"/>
</dbReference>
<dbReference type="Pfam" id="PF12794">
    <property type="entry name" value="MscS_TM"/>
    <property type="match status" value="1"/>
</dbReference>
<evidence type="ECO:0000313" key="14">
    <source>
        <dbReference type="Proteomes" id="UP000320176"/>
    </source>
</evidence>
<evidence type="ECO:0000256" key="5">
    <source>
        <dbReference type="ARBA" id="ARBA00022989"/>
    </source>
</evidence>
<dbReference type="InterPro" id="IPR024393">
    <property type="entry name" value="MscS_porin"/>
</dbReference>
<keyword evidence="7" id="KW-0175">Coiled coil</keyword>
<dbReference type="Pfam" id="PF21082">
    <property type="entry name" value="MS_channel_3rd"/>
    <property type="match status" value="1"/>
</dbReference>
<feature type="transmembrane region" description="Helical" evidence="8">
    <location>
        <begin position="874"/>
        <end position="893"/>
    </location>
</feature>
<dbReference type="SUPFAM" id="SSF82689">
    <property type="entry name" value="Mechanosensitive channel protein MscS (YggB), C-terminal domain"/>
    <property type="match status" value="1"/>
</dbReference>
<evidence type="ECO:0000256" key="1">
    <source>
        <dbReference type="ARBA" id="ARBA00004651"/>
    </source>
</evidence>
<feature type="coiled-coil region" evidence="7">
    <location>
        <begin position="214"/>
        <end position="241"/>
    </location>
</feature>
<keyword evidence="6 8" id="KW-0472">Membrane</keyword>
<keyword evidence="4 8" id="KW-0812">Transmembrane</keyword>
<name>A0A5C6AGE4_9BACT</name>
<keyword evidence="14" id="KW-1185">Reference proteome</keyword>
<dbReference type="EMBL" id="SJPN01000006">
    <property type="protein sequence ID" value="TWT98497.1"/>
    <property type="molecule type" value="Genomic_DNA"/>
</dbReference>
<protein>
    <submittedName>
        <fullName evidence="13">Miniconductance mechanosensitive channel MscM</fullName>
    </submittedName>
</protein>
<feature type="transmembrane region" description="Helical" evidence="8">
    <location>
        <begin position="755"/>
        <end position="775"/>
    </location>
</feature>
<dbReference type="Pfam" id="PF12795">
    <property type="entry name" value="MscS_porin"/>
    <property type="match status" value="1"/>
</dbReference>
<proteinExistence type="inferred from homology"/>
<evidence type="ECO:0000256" key="7">
    <source>
        <dbReference type="SAM" id="Coils"/>
    </source>
</evidence>
<feature type="domain" description="Mechanosensitive ion channel inner membrane" evidence="10">
    <location>
        <begin position="527"/>
        <end position="863"/>
    </location>
</feature>
<feature type="transmembrane region" description="Helical" evidence="8">
    <location>
        <begin position="650"/>
        <end position="668"/>
    </location>
</feature>
<dbReference type="PANTHER" id="PTHR30347:SF1">
    <property type="entry name" value="MECHANOSENSITIVE CHANNEL MSCK"/>
    <property type="match status" value="1"/>
</dbReference>
<reference evidence="13 14" key="1">
    <citation type="submission" date="2019-02" db="EMBL/GenBank/DDBJ databases">
        <title>Deep-cultivation of Planctomycetes and their phenomic and genomic characterization uncovers novel biology.</title>
        <authorList>
            <person name="Wiegand S."/>
            <person name="Jogler M."/>
            <person name="Boedeker C."/>
            <person name="Pinto D."/>
            <person name="Vollmers J."/>
            <person name="Rivas-Marin E."/>
            <person name="Kohn T."/>
            <person name="Peeters S.H."/>
            <person name="Heuer A."/>
            <person name="Rast P."/>
            <person name="Oberbeckmann S."/>
            <person name="Bunk B."/>
            <person name="Jeske O."/>
            <person name="Meyerdierks A."/>
            <person name="Storesund J.E."/>
            <person name="Kallscheuer N."/>
            <person name="Luecker S."/>
            <person name="Lage O.M."/>
            <person name="Pohl T."/>
            <person name="Merkel B.J."/>
            <person name="Hornburger P."/>
            <person name="Mueller R.-W."/>
            <person name="Bruemmer F."/>
            <person name="Labrenz M."/>
            <person name="Spormann A.M."/>
            <person name="Op Den Camp H."/>
            <person name="Overmann J."/>
            <person name="Amann R."/>
            <person name="Jetten M.S.M."/>
            <person name="Mascher T."/>
            <person name="Medema M.H."/>
            <person name="Devos D.P."/>
            <person name="Kaster A.-K."/>
            <person name="Ovreas L."/>
            <person name="Rohde M."/>
            <person name="Galperin M.Y."/>
            <person name="Jogler C."/>
        </authorList>
    </citation>
    <scope>NUCLEOTIDE SEQUENCE [LARGE SCALE GENOMIC DNA]</scope>
    <source>
        <strain evidence="13 14">Pla52n</strain>
    </source>
</reference>
<organism evidence="13 14">
    <name type="scientific">Stieleria varia</name>
    <dbReference type="NCBI Taxonomy" id="2528005"/>
    <lineage>
        <taxon>Bacteria</taxon>
        <taxon>Pseudomonadati</taxon>
        <taxon>Planctomycetota</taxon>
        <taxon>Planctomycetia</taxon>
        <taxon>Pirellulales</taxon>
        <taxon>Pirellulaceae</taxon>
        <taxon>Stieleria</taxon>
    </lineage>
</organism>
<accession>A0A5C6AGE4</accession>
<evidence type="ECO:0000259" key="12">
    <source>
        <dbReference type="Pfam" id="PF21082"/>
    </source>
</evidence>
<dbReference type="OrthoDB" id="9809206at2"/>
<evidence type="ECO:0000259" key="11">
    <source>
        <dbReference type="Pfam" id="PF12795"/>
    </source>
</evidence>
<comment type="similarity">
    <text evidence="2">Belongs to the MscS (TC 1.A.23) family.</text>
</comment>
<dbReference type="GO" id="GO:0008381">
    <property type="term" value="F:mechanosensitive monoatomic ion channel activity"/>
    <property type="evidence" value="ECO:0007669"/>
    <property type="project" value="UniProtKB-ARBA"/>
</dbReference>
<dbReference type="InterPro" id="IPR011066">
    <property type="entry name" value="MscS_channel_C_sf"/>
</dbReference>
<evidence type="ECO:0000256" key="6">
    <source>
        <dbReference type="ARBA" id="ARBA00023136"/>
    </source>
</evidence>
<evidence type="ECO:0000256" key="8">
    <source>
        <dbReference type="SAM" id="Phobius"/>
    </source>
</evidence>
<comment type="caution">
    <text evidence="13">The sequence shown here is derived from an EMBL/GenBank/DDBJ whole genome shotgun (WGS) entry which is preliminary data.</text>
</comment>